<comment type="caution">
    <text evidence="2">The sequence shown here is derived from an EMBL/GenBank/DDBJ whole genome shotgun (WGS) entry which is preliminary data.</text>
</comment>
<sequence length="103" mass="10525">MARLTVAAAGSRKSDESSNGEIAGAGLMVPFSLYAIGAGVSTMLLAKSDGGADPFTSGVLPTQTAGMPWNLGLGDGSLEPALSLETARLVIVEDFRLKTKILD</sequence>
<organism evidence="2 3">
    <name type="scientific">Prochlorothrix hollandica PCC 9006 = CALU 1027</name>
    <dbReference type="NCBI Taxonomy" id="317619"/>
    <lineage>
        <taxon>Bacteria</taxon>
        <taxon>Bacillati</taxon>
        <taxon>Cyanobacteriota</taxon>
        <taxon>Cyanophyceae</taxon>
        <taxon>Prochlorotrichales</taxon>
        <taxon>Prochlorotrichaceae</taxon>
        <taxon>Prochlorothrix</taxon>
    </lineage>
</organism>
<protein>
    <submittedName>
        <fullName evidence="2">Uncharacterized protein</fullName>
    </submittedName>
</protein>
<accession>A0A0M2PTU7</accession>
<evidence type="ECO:0000256" key="1">
    <source>
        <dbReference type="SAM" id="MobiDB-lite"/>
    </source>
</evidence>
<name>A0A0M2PTU7_PROHO</name>
<feature type="region of interest" description="Disordered" evidence="1">
    <location>
        <begin position="1"/>
        <end position="21"/>
    </location>
</feature>
<dbReference type="EMBL" id="AJTX02000010">
    <property type="protein sequence ID" value="KKI98098.1"/>
    <property type="molecule type" value="Genomic_DNA"/>
</dbReference>
<evidence type="ECO:0000313" key="3">
    <source>
        <dbReference type="Proteomes" id="UP000034681"/>
    </source>
</evidence>
<dbReference type="AlphaFoldDB" id="A0A0M2PTU7"/>
<proteinExistence type="predicted"/>
<dbReference type="Proteomes" id="UP000034681">
    <property type="component" value="Unassembled WGS sequence"/>
</dbReference>
<gene>
    <name evidence="2" type="ORF">PROH_20500</name>
</gene>
<keyword evidence="3" id="KW-1185">Reference proteome</keyword>
<evidence type="ECO:0000313" key="2">
    <source>
        <dbReference type="EMBL" id="KKI98098.1"/>
    </source>
</evidence>
<reference evidence="2" key="1">
    <citation type="submission" date="2012-04" db="EMBL/GenBank/DDBJ databases">
        <authorList>
            <person name="Borisov I.G."/>
            <person name="Ivanikova N.V."/>
            <person name="Pinevich A.V."/>
        </authorList>
    </citation>
    <scope>NUCLEOTIDE SEQUENCE [LARGE SCALE GENOMIC DNA]</scope>
    <source>
        <strain evidence="2">CALU 1027</strain>
    </source>
</reference>